<dbReference type="InterPro" id="IPR024930">
    <property type="entry name" value="Skp_dom_sf"/>
</dbReference>
<comment type="similarity">
    <text evidence="1">Belongs to the Skp family.</text>
</comment>
<dbReference type="RefSeq" id="WP_121934452.1">
    <property type="nucleotide sequence ID" value="NZ_RDOJ01000007.1"/>
</dbReference>
<keyword evidence="3" id="KW-0175">Coiled coil</keyword>
<organism evidence="6 7">
    <name type="scientific">Faecalibacter macacae</name>
    <dbReference type="NCBI Taxonomy" id="1859289"/>
    <lineage>
        <taxon>Bacteria</taxon>
        <taxon>Pseudomonadati</taxon>
        <taxon>Bacteroidota</taxon>
        <taxon>Flavobacteriia</taxon>
        <taxon>Flavobacteriales</taxon>
        <taxon>Weeksellaceae</taxon>
        <taxon>Faecalibacter</taxon>
    </lineage>
</organism>
<feature type="signal peptide" evidence="5">
    <location>
        <begin position="1"/>
        <end position="20"/>
    </location>
</feature>
<evidence type="ECO:0000313" key="6">
    <source>
        <dbReference type="EMBL" id="RLZ10506.1"/>
    </source>
</evidence>
<accession>A0A3L9MES5</accession>
<dbReference type="SUPFAM" id="SSF111384">
    <property type="entry name" value="OmpH-like"/>
    <property type="match status" value="1"/>
</dbReference>
<dbReference type="PANTHER" id="PTHR35089">
    <property type="entry name" value="CHAPERONE PROTEIN SKP"/>
    <property type="match status" value="1"/>
</dbReference>
<dbReference type="OrthoDB" id="9788552at2"/>
<dbReference type="SMART" id="SM00935">
    <property type="entry name" value="OmpH"/>
    <property type="match status" value="1"/>
</dbReference>
<protein>
    <submittedName>
        <fullName evidence="6">OmpH family outer membrane protein</fullName>
    </submittedName>
</protein>
<keyword evidence="7" id="KW-1185">Reference proteome</keyword>
<dbReference type="Gene3D" id="3.30.910.20">
    <property type="entry name" value="Skp domain"/>
    <property type="match status" value="1"/>
</dbReference>
<dbReference type="AlphaFoldDB" id="A0A3L9MES5"/>
<dbReference type="EMBL" id="RDOJ01000007">
    <property type="protein sequence ID" value="RLZ10506.1"/>
    <property type="molecule type" value="Genomic_DNA"/>
</dbReference>
<gene>
    <name evidence="6" type="ORF">EAH69_06870</name>
</gene>
<dbReference type="Proteomes" id="UP000275348">
    <property type="component" value="Unassembled WGS sequence"/>
</dbReference>
<evidence type="ECO:0000256" key="2">
    <source>
        <dbReference type="ARBA" id="ARBA00022729"/>
    </source>
</evidence>
<evidence type="ECO:0000256" key="1">
    <source>
        <dbReference type="ARBA" id="ARBA00009091"/>
    </source>
</evidence>
<sequence>MKRWISFVVVFLGLVGSVSAQKFCYVDTQYILENLPEYTNSQNRLKTQTENWQKEIEAKSENLIKVQAAFEAEKILLTAEQVKEQEKKIADELKAIKDLQEKRYGPTGDLVFMRRALVKPIQDQIYNATKQVADKRGYSFVFDKGSDLIMIYTDPKFDISRDVLNVLKPENTPKQNTNNRTSSNNKTSTGNKTNTTNKTGTSQNRGTTKK</sequence>
<keyword evidence="2 5" id="KW-0732">Signal</keyword>
<dbReference type="Pfam" id="PF03938">
    <property type="entry name" value="OmpH"/>
    <property type="match status" value="1"/>
</dbReference>
<evidence type="ECO:0000256" key="3">
    <source>
        <dbReference type="SAM" id="Coils"/>
    </source>
</evidence>
<reference evidence="6 7" key="1">
    <citation type="submission" date="2018-10" db="EMBL/GenBank/DDBJ databases">
        <authorList>
            <person name="Chen X."/>
        </authorList>
    </citation>
    <scope>NUCLEOTIDE SEQUENCE [LARGE SCALE GENOMIC DNA]</scope>
    <source>
        <strain evidence="6 7">YIM 102668</strain>
    </source>
</reference>
<feature type="coiled-coil region" evidence="3">
    <location>
        <begin position="42"/>
        <end position="102"/>
    </location>
</feature>
<evidence type="ECO:0000256" key="4">
    <source>
        <dbReference type="SAM" id="MobiDB-lite"/>
    </source>
</evidence>
<feature type="region of interest" description="Disordered" evidence="4">
    <location>
        <begin position="168"/>
        <end position="210"/>
    </location>
</feature>
<name>A0A3L9MES5_9FLAO</name>
<feature type="compositionally biased region" description="Low complexity" evidence="4">
    <location>
        <begin position="174"/>
        <end position="204"/>
    </location>
</feature>
<dbReference type="PANTHER" id="PTHR35089:SF1">
    <property type="entry name" value="CHAPERONE PROTEIN SKP"/>
    <property type="match status" value="1"/>
</dbReference>
<comment type="caution">
    <text evidence="6">The sequence shown here is derived from an EMBL/GenBank/DDBJ whole genome shotgun (WGS) entry which is preliminary data.</text>
</comment>
<evidence type="ECO:0000313" key="7">
    <source>
        <dbReference type="Proteomes" id="UP000275348"/>
    </source>
</evidence>
<dbReference type="GO" id="GO:0005829">
    <property type="term" value="C:cytosol"/>
    <property type="evidence" value="ECO:0007669"/>
    <property type="project" value="TreeGrafter"/>
</dbReference>
<feature type="chain" id="PRO_5018154268" evidence="5">
    <location>
        <begin position="21"/>
        <end position="210"/>
    </location>
</feature>
<proteinExistence type="inferred from homology"/>
<dbReference type="GO" id="GO:0050821">
    <property type="term" value="P:protein stabilization"/>
    <property type="evidence" value="ECO:0007669"/>
    <property type="project" value="TreeGrafter"/>
</dbReference>
<dbReference type="GO" id="GO:0051082">
    <property type="term" value="F:unfolded protein binding"/>
    <property type="evidence" value="ECO:0007669"/>
    <property type="project" value="InterPro"/>
</dbReference>
<dbReference type="InterPro" id="IPR005632">
    <property type="entry name" value="Chaperone_Skp"/>
</dbReference>
<evidence type="ECO:0000256" key="5">
    <source>
        <dbReference type="SAM" id="SignalP"/>
    </source>
</evidence>